<protein>
    <submittedName>
        <fullName evidence="1">HNH endonuclease</fullName>
    </submittedName>
</protein>
<comment type="caution">
    <text evidence="1">The sequence shown here is derived from an EMBL/GenBank/DDBJ whole genome shotgun (WGS) entry which is preliminary data.</text>
</comment>
<dbReference type="GO" id="GO:0004519">
    <property type="term" value="F:endonuclease activity"/>
    <property type="evidence" value="ECO:0007669"/>
    <property type="project" value="UniProtKB-KW"/>
</dbReference>
<dbReference type="Proteomes" id="UP000474061">
    <property type="component" value="Unassembled WGS sequence"/>
</dbReference>
<evidence type="ECO:0000313" key="2">
    <source>
        <dbReference type="Proteomes" id="UP000474061"/>
    </source>
</evidence>
<name>A0A9Q4QS50_XYLFS</name>
<proteinExistence type="predicted"/>
<accession>A0A9Q4QS50</accession>
<organism evidence="1 2">
    <name type="scientific">Xylella fastidiosa subsp. multiplex</name>
    <dbReference type="NCBI Taxonomy" id="644357"/>
    <lineage>
        <taxon>Bacteria</taxon>
        <taxon>Pseudomonadati</taxon>
        <taxon>Pseudomonadota</taxon>
        <taxon>Gammaproteobacteria</taxon>
        <taxon>Lysobacterales</taxon>
        <taxon>Lysobacteraceae</taxon>
        <taxon>Xylella</taxon>
    </lineage>
</organism>
<sequence>MGGVATLRFHKMPTGCIVCVSHKRNQDGYFRYSIGSSRKGEKKHFM</sequence>
<dbReference type="AlphaFoldDB" id="A0A9Q4QS50"/>
<reference evidence="1" key="1">
    <citation type="submission" date="2019-05" db="EMBL/GenBank/DDBJ databases">
        <authorList>
            <person name="Castillo A."/>
            <person name="Giampetruzzi A."/>
            <person name="Landa B."/>
            <person name="Saponari M."/>
            <person name="Almeida R.P.P."/>
            <person name="Moralejo E."/>
            <person name="Marco-Noales E."/>
            <person name="Velasco-Amo M.P."/>
            <person name="Roman-Ecija M."/>
            <person name="Navarro I."/>
            <person name="Monterde A."/>
            <person name="Barbe S."/>
        </authorList>
    </citation>
    <scope>NUCLEOTIDE SEQUENCE</scope>
    <source>
        <strain evidence="1">XYL1981</strain>
    </source>
</reference>
<keyword evidence="1" id="KW-0255">Endonuclease</keyword>
<keyword evidence="1" id="KW-0540">Nuclease</keyword>
<reference evidence="1" key="2">
    <citation type="journal article" date="2020" name="Appl. Environ. Microbiol.">
        <title>Multiple intercontinental introductions associated with the emergence of a plant pathogen in Europe.</title>
        <authorList>
            <person name="Landa B.B."/>
            <person name="Castillo A.I."/>
            <person name="Giampetruzzi A."/>
            <person name="Kahn A."/>
            <person name="Roman-Ecija M."/>
            <person name="Velasco-Amo M.P."/>
            <person name="Navas-Cortes J.A."/>
            <person name="Marco-Noales E."/>
            <person name="Barbe S."/>
            <person name="Moralejo E."/>
            <person name="Coletta-Filho H.D."/>
            <person name="Saldarelli P."/>
            <person name="Saponari M."/>
            <person name="Almeida R.P.P."/>
        </authorList>
    </citation>
    <scope>NUCLEOTIDE SEQUENCE</scope>
    <source>
        <strain evidence="1">XYL1981</strain>
    </source>
</reference>
<keyword evidence="1" id="KW-0378">Hydrolase</keyword>
<dbReference type="EMBL" id="VDCJ01000099">
    <property type="protein sequence ID" value="MRU22618.1"/>
    <property type="molecule type" value="Genomic_DNA"/>
</dbReference>
<feature type="non-terminal residue" evidence="1">
    <location>
        <position position="46"/>
    </location>
</feature>
<gene>
    <name evidence="1" type="ORF">FG476_00410</name>
</gene>
<evidence type="ECO:0000313" key="1">
    <source>
        <dbReference type="EMBL" id="MRU22618.1"/>
    </source>
</evidence>